<evidence type="ECO:0000313" key="1">
    <source>
        <dbReference type="EMBL" id="CAB5504131.1"/>
    </source>
</evidence>
<accession>A0ACA8ZRD1</accession>
<organism evidence="1 2">
    <name type="scientific">Bathymodiolus azoricus thioautotrophic gill symbiont</name>
    <dbReference type="NCBI Taxonomy" id="235205"/>
    <lineage>
        <taxon>Bacteria</taxon>
        <taxon>Pseudomonadati</taxon>
        <taxon>Pseudomonadota</taxon>
        <taxon>Gammaproteobacteria</taxon>
        <taxon>sulfur-oxidizing symbionts</taxon>
    </lineage>
</organism>
<sequence>MLKRFIGELNKRFRDVGSILIAVALVATIIEEVKLFLSIKLLVIGIMVIIITSWYLSKEGNND</sequence>
<evidence type="ECO:0000313" key="2">
    <source>
        <dbReference type="Proteomes" id="UP000635628"/>
    </source>
</evidence>
<gene>
    <name evidence="1" type="ORF">AZO1586R_1708</name>
</gene>
<dbReference type="EMBL" id="CAESAP020000246">
    <property type="protein sequence ID" value="CAB5504131.1"/>
    <property type="molecule type" value="Genomic_DNA"/>
</dbReference>
<proteinExistence type="predicted"/>
<protein>
    <submittedName>
        <fullName evidence="1">Uncharacterized protein</fullName>
    </submittedName>
</protein>
<name>A0ACA8ZRD1_9GAMM</name>
<dbReference type="Proteomes" id="UP000635628">
    <property type="component" value="Unassembled WGS sequence"/>
</dbReference>
<comment type="caution">
    <text evidence="1">The sequence shown here is derived from an EMBL/GenBank/DDBJ whole genome shotgun (WGS) entry which is preliminary data.</text>
</comment>
<keyword evidence="2" id="KW-1185">Reference proteome</keyword>
<reference evidence="1" key="1">
    <citation type="submission" date="2020-05" db="EMBL/GenBank/DDBJ databases">
        <authorList>
            <person name="Petersen J."/>
            <person name="Sayavedra L."/>
        </authorList>
    </citation>
    <scope>NUCLEOTIDE SEQUENCE</scope>
    <source>
        <strain evidence="1">B azoricus SOX Menez Gwen</strain>
    </source>
</reference>